<protein>
    <submittedName>
        <fullName evidence="2">Uncharacterized protein</fullName>
    </submittedName>
</protein>
<feature type="region of interest" description="Disordered" evidence="1">
    <location>
        <begin position="56"/>
        <end position="80"/>
    </location>
</feature>
<evidence type="ECO:0000313" key="2">
    <source>
        <dbReference type="EMBL" id="PRP76481.1"/>
    </source>
</evidence>
<feature type="compositionally biased region" description="Polar residues" evidence="1">
    <location>
        <begin position="62"/>
        <end position="71"/>
    </location>
</feature>
<accession>A0A2P6MXQ3</accession>
<evidence type="ECO:0000256" key="1">
    <source>
        <dbReference type="SAM" id="MobiDB-lite"/>
    </source>
</evidence>
<keyword evidence="3" id="KW-1185">Reference proteome</keyword>
<name>A0A2P6MXQ3_9EUKA</name>
<dbReference type="EMBL" id="MDYQ01000324">
    <property type="protein sequence ID" value="PRP76481.1"/>
    <property type="molecule type" value="Genomic_DNA"/>
</dbReference>
<dbReference type="InParanoid" id="A0A2P6MXQ3"/>
<proteinExistence type="predicted"/>
<organism evidence="2 3">
    <name type="scientific">Planoprotostelium fungivorum</name>
    <dbReference type="NCBI Taxonomy" id="1890364"/>
    <lineage>
        <taxon>Eukaryota</taxon>
        <taxon>Amoebozoa</taxon>
        <taxon>Evosea</taxon>
        <taxon>Variosea</taxon>
        <taxon>Cavosteliida</taxon>
        <taxon>Cavosteliaceae</taxon>
        <taxon>Planoprotostelium</taxon>
    </lineage>
</organism>
<dbReference type="AlphaFoldDB" id="A0A2P6MXQ3"/>
<reference evidence="2 3" key="1">
    <citation type="journal article" date="2018" name="Genome Biol. Evol.">
        <title>Multiple Roots of Fruiting Body Formation in Amoebozoa.</title>
        <authorList>
            <person name="Hillmann F."/>
            <person name="Forbes G."/>
            <person name="Novohradska S."/>
            <person name="Ferling I."/>
            <person name="Riege K."/>
            <person name="Groth M."/>
            <person name="Westermann M."/>
            <person name="Marz M."/>
            <person name="Spaller T."/>
            <person name="Winckler T."/>
            <person name="Schaap P."/>
            <person name="Glockner G."/>
        </authorList>
    </citation>
    <scope>NUCLEOTIDE SEQUENCE [LARGE SCALE GENOMIC DNA]</scope>
    <source>
        <strain evidence="2 3">Jena</strain>
    </source>
</reference>
<comment type="caution">
    <text evidence="2">The sequence shown here is derived from an EMBL/GenBank/DDBJ whole genome shotgun (WGS) entry which is preliminary data.</text>
</comment>
<sequence length="241" mass="28105">MFWQLSCSTIPWKAVHRVMRYDKPQRLFRGYVYIAYHSSNHSEAATSNTNILRKKQVDQGHAHSTMSNPITEQEERTARDGKRYRPIKRYHWAKLRHPIEQRWQSLSLRHYHPHCSQEIPEMKKLVLCTTAQLKEYSRLHCNGKIGRSRAQIIGRLTGVSPKEAQVALDAVTITEKKGLTNTDGFGQMKMKRIQEDPDMKNMCQLWEAMRVAEGVRFTLHNRLTNGTQNYGHIFLGEMDVT</sequence>
<gene>
    <name evidence="2" type="ORF">PROFUN_15141</name>
</gene>
<evidence type="ECO:0000313" key="3">
    <source>
        <dbReference type="Proteomes" id="UP000241769"/>
    </source>
</evidence>
<dbReference type="Proteomes" id="UP000241769">
    <property type="component" value="Unassembled WGS sequence"/>
</dbReference>